<dbReference type="Pfam" id="PF05175">
    <property type="entry name" value="MTS"/>
    <property type="match status" value="1"/>
</dbReference>
<dbReference type="PROSITE" id="PS00092">
    <property type="entry name" value="N6_MTASE"/>
    <property type="match status" value="1"/>
</dbReference>
<comment type="catalytic activity">
    <reaction evidence="5">
        <text>L-glutaminyl-[peptide chain release factor] + S-adenosyl-L-methionine = N(5)-methyl-L-glutaminyl-[peptide chain release factor] + S-adenosyl-L-homocysteine + H(+)</text>
        <dbReference type="Rhea" id="RHEA:42896"/>
        <dbReference type="Rhea" id="RHEA-COMP:10271"/>
        <dbReference type="Rhea" id="RHEA-COMP:10272"/>
        <dbReference type="ChEBI" id="CHEBI:15378"/>
        <dbReference type="ChEBI" id="CHEBI:30011"/>
        <dbReference type="ChEBI" id="CHEBI:57856"/>
        <dbReference type="ChEBI" id="CHEBI:59789"/>
        <dbReference type="ChEBI" id="CHEBI:61891"/>
        <dbReference type="EC" id="2.1.1.297"/>
    </reaction>
</comment>
<evidence type="ECO:0000256" key="1">
    <source>
        <dbReference type="ARBA" id="ARBA00012771"/>
    </source>
</evidence>
<evidence type="ECO:0000256" key="4">
    <source>
        <dbReference type="ARBA" id="ARBA00022691"/>
    </source>
</evidence>
<evidence type="ECO:0000259" key="6">
    <source>
        <dbReference type="Pfam" id="PF05175"/>
    </source>
</evidence>
<evidence type="ECO:0000256" key="5">
    <source>
        <dbReference type="ARBA" id="ARBA00048391"/>
    </source>
</evidence>
<keyword evidence="3 8" id="KW-0808">Transferase</keyword>
<protein>
    <recommendedName>
        <fullName evidence="1">peptide chain release factor N(5)-glutamine methyltransferase</fullName>
        <ecNumber evidence="1">2.1.1.297</ecNumber>
    </recommendedName>
</protein>
<accession>A0A7Z7LDG8</accession>
<evidence type="ECO:0000313" key="8">
    <source>
        <dbReference type="EMBL" id="SSC12039.1"/>
    </source>
</evidence>
<dbReference type="CDD" id="cd02440">
    <property type="entry name" value="AdoMet_MTases"/>
    <property type="match status" value="1"/>
</dbReference>
<dbReference type="PANTHER" id="PTHR18895">
    <property type="entry name" value="HEMK METHYLTRANSFERASE"/>
    <property type="match status" value="1"/>
</dbReference>
<reference evidence="8 9" key="1">
    <citation type="submission" date="2017-01" db="EMBL/GenBank/DDBJ databases">
        <authorList>
            <person name="Erauso G."/>
        </authorList>
    </citation>
    <scope>NUCLEOTIDE SEQUENCE [LARGE SCALE GENOMIC DNA]</scope>
    <source>
        <strain evidence="8">MESINF1</strain>
    </source>
</reference>
<evidence type="ECO:0000313" key="9">
    <source>
        <dbReference type="Proteomes" id="UP000250796"/>
    </source>
</evidence>
<dbReference type="InterPro" id="IPR007848">
    <property type="entry name" value="Small_mtfrase_dom"/>
</dbReference>
<dbReference type="InterPro" id="IPR029063">
    <property type="entry name" value="SAM-dependent_MTases_sf"/>
</dbReference>
<name>A0A7Z7LDG8_9BACT</name>
<dbReference type="Gene3D" id="3.40.50.150">
    <property type="entry name" value="Vaccinia Virus protein VP39"/>
    <property type="match status" value="1"/>
</dbReference>
<dbReference type="InterPro" id="IPR040758">
    <property type="entry name" value="PrmC_N"/>
</dbReference>
<organism evidence="8 9">
    <name type="scientific">Mesotoga infera</name>
    <dbReference type="NCBI Taxonomy" id="1236046"/>
    <lineage>
        <taxon>Bacteria</taxon>
        <taxon>Thermotogati</taxon>
        <taxon>Thermotogota</taxon>
        <taxon>Thermotogae</taxon>
        <taxon>Kosmotogales</taxon>
        <taxon>Kosmotogaceae</taxon>
        <taxon>Mesotoga</taxon>
    </lineage>
</organism>
<dbReference type="GO" id="GO:0003676">
    <property type="term" value="F:nucleic acid binding"/>
    <property type="evidence" value="ECO:0007669"/>
    <property type="project" value="InterPro"/>
</dbReference>
<proteinExistence type="predicted"/>
<dbReference type="KEGG" id="minf:MESINF_0590"/>
<dbReference type="Pfam" id="PF17827">
    <property type="entry name" value="PrmC_N"/>
    <property type="match status" value="1"/>
</dbReference>
<keyword evidence="4" id="KW-0949">S-adenosyl-L-methionine</keyword>
<dbReference type="AlphaFoldDB" id="A0A7Z7LDG8"/>
<keyword evidence="9" id="KW-1185">Reference proteome</keyword>
<sequence length="278" mass="30761">MKAKELLKNSIERLDRAGIDGSRFIVRLLFRELLSLSDSEIIVGTTEIPVRLCLSMDCAIERLIDGEPLDYVIGRRNFLGVRLKVNTSVLIPRPETEELAQMVIDRERGSTVFADVATGSGAIACALASHLSHSHVLASDLSLAALEVAMENAAGNGLNNISFYHGNNLAALENSLEEIEVIISNPPYIKTFMLKSLDRQVAGYEPILALDGGSDGLDFYRDFFELLPEGKRVYLEIAEYSVEGLSDLAASLKGYEYSFEKDFYGSYRFMLLRPAADH</sequence>
<dbReference type="EMBL" id="LS974202">
    <property type="protein sequence ID" value="SSC12039.1"/>
    <property type="molecule type" value="Genomic_DNA"/>
</dbReference>
<feature type="domain" description="Methyltransferase small" evidence="6">
    <location>
        <begin position="110"/>
        <end position="189"/>
    </location>
</feature>
<gene>
    <name evidence="8" type="ORF">MESINF_0590</name>
</gene>
<evidence type="ECO:0000256" key="2">
    <source>
        <dbReference type="ARBA" id="ARBA00022603"/>
    </source>
</evidence>
<dbReference type="EC" id="2.1.1.297" evidence="1"/>
<dbReference type="InterPro" id="IPR002052">
    <property type="entry name" value="DNA_methylase_N6_adenine_CS"/>
</dbReference>
<dbReference type="GO" id="GO:0032259">
    <property type="term" value="P:methylation"/>
    <property type="evidence" value="ECO:0007669"/>
    <property type="project" value="UniProtKB-KW"/>
</dbReference>
<dbReference type="GO" id="GO:0102559">
    <property type="term" value="F:peptide chain release factor N(5)-glutamine methyltransferase activity"/>
    <property type="evidence" value="ECO:0007669"/>
    <property type="project" value="UniProtKB-EC"/>
</dbReference>
<evidence type="ECO:0000259" key="7">
    <source>
        <dbReference type="Pfam" id="PF17827"/>
    </source>
</evidence>
<dbReference type="Gene3D" id="1.10.8.10">
    <property type="entry name" value="DNA helicase RuvA subunit, C-terminal domain"/>
    <property type="match status" value="1"/>
</dbReference>
<dbReference type="InterPro" id="IPR004556">
    <property type="entry name" value="HemK-like"/>
</dbReference>
<feature type="domain" description="Release factor glutamine methyltransferase N-terminal" evidence="7">
    <location>
        <begin position="5"/>
        <end position="74"/>
    </location>
</feature>
<dbReference type="InterPro" id="IPR050320">
    <property type="entry name" value="N5-glutamine_MTase"/>
</dbReference>
<dbReference type="RefSeq" id="WP_169698447.1">
    <property type="nucleotide sequence ID" value="NZ_LS974202.1"/>
</dbReference>
<evidence type="ECO:0000256" key="3">
    <source>
        <dbReference type="ARBA" id="ARBA00022679"/>
    </source>
</evidence>
<dbReference type="PANTHER" id="PTHR18895:SF74">
    <property type="entry name" value="MTRF1L RELEASE FACTOR GLUTAMINE METHYLTRANSFERASE"/>
    <property type="match status" value="1"/>
</dbReference>
<dbReference type="Proteomes" id="UP000250796">
    <property type="component" value="Chromosome MESINF"/>
</dbReference>
<keyword evidence="2 8" id="KW-0489">Methyltransferase</keyword>
<dbReference type="SUPFAM" id="SSF53335">
    <property type="entry name" value="S-adenosyl-L-methionine-dependent methyltransferases"/>
    <property type="match status" value="1"/>
</dbReference>
<dbReference type="NCBIfam" id="TIGR00536">
    <property type="entry name" value="hemK_fam"/>
    <property type="match status" value="1"/>
</dbReference>